<name>A0A4R3YTN7_9GAMM</name>
<dbReference type="AlphaFoldDB" id="A0A4R3YTN7"/>
<evidence type="ECO:0000313" key="1">
    <source>
        <dbReference type="EMBL" id="TCV95870.1"/>
    </source>
</evidence>
<dbReference type="EMBL" id="SMCS01000002">
    <property type="protein sequence ID" value="TCV95870.1"/>
    <property type="molecule type" value="Genomic_DNA"/>
</dbReference>
<evidence type="ECO:0000313" key="2">
    <source>
        <dbReference type="Proteomes" id="UP000295645"/>
    </source>
</evidence>
<organism evidence="1 2">
    <name type="scientific">Luteibacter rhizovicinus</name>
    <dbReference type="NCBI Taxonomy" id="242606"/>
    <lineage>
        <taxon>Bacteria</taxon>
        <taxon>Pseudomonadati</taxon>
        <taxon>Pseudomonadota</taxon>
        <taxon>Gammaproteobacteria</taxon>
        <taxon>Lysobacterales</taxon>
        <taxon>Rhodanobacteraceae</taxon>
        <taxon>Luteibacter</taxon>
    </lineage>
</organism>
<dbReference type="Pfam" id="PF05973">
    <property type="entry name" value="Gp49"/>
    <property type="match status" value="1"/>
</dbReference>
<comment type="caution">
    <text evidence="1">The sequence shown here is derived from an EMBL/GenBank/DDBJ whole genome shotgun (WGS) entry which is preliminary data.</text>
</comment>
<dbReference type="PIRSF" id="PIRSF028744">
    <property type="entry name" value="Addict_mod_HI1419"/>
    <property type="match status" value="1"/>
</dbReference>
<dbReference type="PANTHER" id="PTHR41791:SF1">
    <property type="entry name" value="SSL7039 PROTEIN"/>
    <property type="match status" value="1"/>
</dbReference>
<protein>
    <submittedName>
        <fullName evidence="1">Putative addiction module killer protein</fullName>
    </submittedName>
</protein>
<gene>
    <name evidence="1" type="ORF">EC912_102215</name>
</gene>
<keyword evidence="2" id="KW-1185">Reference proteome</keyword>
<dbReference type="PANTHER" id="PTHR41791">
    <property type="entry name" value="SSL7039 PROTEIN"/>
    <property type="match status" value="1"/>
</dbReference>
<reference evidence="1 2" key="1">
    <citation type="submission" date="2019-03" db="EMBL/GenBank/DDBJ databases">
        <title>Above-ground endophytic microbial communities from plants in different locations in the United States.</title>
        <authorList>
            <person name="Frank C."/>
        </authorList>
    </citation>
    <scope>NUCLEOTIDE SEQUENCE [LARGE SCALE GENOMIC DNA]</scope>
    <source>
        <strain evidence="1 2">LP_13_YM</strain>
    </source>
</reference>
<dbReference type="Proteomes" id="UP000295645">
    <property type="component" value="Unassembled WGS sequence"/>
</dbReference>
<dbReference type="NCBIfam" id="TIGR02683">
    <property type="entry name" value="upstrm_HI1419"/>
    <property type="match status" value="1"/>
</dbReference>
<sequence length="123" mass="14003">MPLKWMRGQQVPRHLLGVIYELQSVMFEIVQSETFRRWHSGLRDSHGAMRIVARIRWLSLGNPGDVKPVGRGVSELRLDCGPGYRVYYTRRGARLIVLLAGGDKQSQSADIERALAIASEWKE</sequence>
<proteinExistence type="predicted"/>
<dbReference type="InterPro" id="IPR009241">
    <property type="entry name" value="HigB-like"/>
</dbReference>
<accession>A0A4R3YTN7</accession>
<dbReference type="InterPro" id="IPR014056">
    <property type="entry name" value="TypeIITA-like_toxin_pred"/>
</dbReference>